<feature type="domain" description="Enoyl reductase (ER)" evidence="1">
    <location>
        <begin position="13"/>
        <end position="339"/>
    </location>
</feature>
<gene>
    <name evidence="2" type="ORF">PsYK624_059930</name>
</gene>
<proteinExistence type="predicted"/>
<dbReference type="InterPro" id="IPR020843">
    <property type="entry name" value="ER"/>
</dbReference>
<accession>A0A9P3G7X6</accession>
<dbReference type="EMBL" id="BPQB01000014">
    <property type="protein sequence ID" value="GJE89881.1"/>
    <property type="molecule type" value="Genomic_DNA"/>
</dbReference>
<dbReference type="Pfam" id="PF00107">
    <property type="entry name" value="ADH_zinc_N"/>
    <property type="match status" value="1"/>
</dbReference>
<evidence type="ECO:0000313" key="3">
    <source>
        <dbReference type="Proteomes" id="UP000703269"/>
    </source>
</evidence>
<dbReference type="PANTHER" id="PTHR45348:SF2">
    <property type="entry name" value="ZINC-TYPE ALCOHOL DEHYDROGENASE-LIKE PROTEIN C2E1P3.01"/>
    <property type="match status" value="1"/>
</dbReference>
<keyword evidence="3" id="KW-1185">Reference proteome</keyword>
<name>A0A9P3G7X6_9APHY</name>
<dbReference type="PANTHER" id="PTHR45348">
    <property type="entry name" value="HYPOTHETICAL OXIDOREDUCTASE (EUROFUNG)"/>
    <property type="match status" value="1"/>
</dbReference>
<dbReference type="Gene3D" id="3.90.180.10">
    <property type="entry name" value="Medium-chain alcohol dehydrogenases, catalytic domain"/>
    <property type="match status" value="1"/>
</dbReference>
<dbReference type="SUPFAM" id="SSF50129">
    <property type="entry name" value="GroES-like"/>
    <property type="match status" value="1"/>
</dbReference>
<dbReference type="InterPro" id="IPR013154">
    <property type="entry name" value="ADH-like_N"/>
</dbReference>
<dbReference type="InterPro" id="IPR011032">
    <property type="entry name" value="GroES-like_sf"/>
</dbReference>
<comment type="caution">
    <text evidence="2">The sequence shown here is derived from an EMBL/GenBank/DDBJ whole genome shotgun (WGS) entry which is preliminary data.</text>
</comment>
<dbReference type="CDD" id="cd08249">
    <property type="entry name" value="enoyl_reductase_like"/>
    <property type="match status" value="1"/>
</dbReference>
<dbReference type="Gene3D" id="3.40.50.720">
    <property type="entry name" value="NAD(P)-binding Rossmann-like Domain"/>
    <property type="match status" value="1"/>
</dbReference>
<sequence>MSTQKALFLEKLGGKLFIQDRDIPEPGAGEVLIEIHAAGLNPADWKINGFEGILKEFPAILGTDGAGIVKKIGTGVTNVAVGDKVLFQGAYDNRHATFQQYAVTEAEIVAKIPANLTFEQAASIPLALATAALALYNQKPHGIGFDAPWEAGGRGKYAGEPIVIFGGSSSVGQHAIQLARLSGFSPIITTASLHNSALLKSLGATHVIDRAAPLSELAQAVQAITSKPITVVYDAISDADTQNAGYDMLAPGGTLVIVHCRAVDAGKVTSEKEILYILGSVQFAEHRAIGKSLYARLTGLLESGEIKPNQVEVLPNGLAGIPDGLAKLKAGISALKFVARPQENA</sequence>
<evidence type="ECO:0000313" key="2">
    <source>
        <dbReference type="EMBL" id="GJE89881.1"/>
    </source>
</evidence>
<dbReference type="SMART" id="SM00829">
    <property type="entry name" value="PKS_ER"/>
    <property type="match status" value="1"/>
</dbReference>
<protein>
    <submittedName>
        <fullName evidence="2">Zinc-binding alcohol dehydrogenase family protein</fullName>
    </submittedName>
</protein>
<dbReference type="InterPro" id="IPR047122">
    <property type="entry name" value="Trans-enoyl_RdTase-like"/>
</dbReference>
<organism evidence="2 3">
    <name type="scientific">Phanerochaete sordida</name>
    <dbReference type="NCBI Taxonomy" id="48140"/>
    <lineage>
        <taxon>Eukaryota</taxon>
        <taxon>Fungi</taxon>
        <taxon>Dikarya</taxon>
        <taxon>Basidiomycota</taxon>
        <taxon>Agaricomycotina</taxon>
        <taxon>Agaricomycetes</taxon>
        <taxon>Polyporales</taxon>
        <taxon>Phanerochaetaceae</taxon>
        <taxon>Phanerochaete</taxon>
    </lineage>
</organism>
<reference evidence="2 3" key="1">
    <citation type="submission" date="2021-08" db="EMBL/GenBank/DDBJ databases">
        <title>Draft Genome Sequence of Phanerochaete sordida strain YK-624.</title>
        <authorList>
            <person name="Mori T."/>
            <person name="Dohra H."/>
            <person name="Suzuki T."/>
            <person name="Kawagishi H."/>
            <person name="Hirai H."/>
        </authorList>
    </citation>
    <scope>NUCLEOTIDE SEQUENCE [LARGE SCALE GENOMIC DNA]</scope>
    <source>
        <strain evidence="2 3">YK-624</strain>
    </source>
</reference>
<dbReference type="Pfam" id="PF08240">
    <property type="entry name" value="ADH_N"/>
    <property type="match status" value="1"/>
</dbReference>
<dbReference type="GO" id="GO:0016651">
    <property type="term" value="F:oxidoreductase activity, acting on NAD(P)H"/>
    <property type="evidence" value="ECO:0007669"/>
    <property type="project" value="InterPro"/>
</dbReference>
<dbReference type="InterPro" id="IPR036291">
    <property type="entry name" value="NAD(P)-bd_dom_sf"/>
</dbReference>
<dbReference type="Proteomes" id="UP000703269">
    <property type="component" value="Unassembled WGS sequence"/>
</dbReference>
<dbReference type="SUPFAM" id="SSF51735">
    <property type="entry name" value="NAD(P)-binding Rossmann-fold domains"/>
    <property type="match status" value="1"/>
</dbReference>
<dbReference type="InterPro" id="IPR013149">
    <property type="entry name" value="ADH-like_C"/>
</dbReference>
<dbReference type="AlphaFoldDB" id="A0A9P3G7X6"/>
<dbReference type="OrthoDB" id="3233595at2759"/>
<evidence type="ECO:0000259" key="1">
    <source>
        <dbReference type="SMART" id="SM00829"/>
    </source>
</evidence>